<name>A0ABV1B9T1_9FIRM</name>
<comment type="caution">
    <text evidence="4">The sequence shown here is derived from an EMBL/GenBank/DDBJ whole genome shotgun (WGS) entry which is preliminary data.</text>
</comment>
<keyword evidence="2" id="KW-0812">Transmembrane</keyword>
<gene>
    <name evidence="4" type="ORF">WMO28_00355</name>
</gene>
<keyword evidence="2" id="KW-0472">Membrane</keyword>
<dbReference type="PANTHER" id="PTHR42736:SF1">
    <property type="entry name" value="PROTEIN-GLUTAMINE GAMMA-GLUTAMYLTRANSFERASE"/>
    <property type="match status" value="1"/>
</dbReference>
<dbReference type="PANTHER" id="PTHR42736">
    <property type="entry name" value="PROTEIN-GLUTAMINE GAMMA-GLUTAMYLTRANSFERASE"/>
    <property type="match status" value="1"/>
</dbReference>
<evidence type="ECO:0000313" key="4">
    <source>
        <dbReference type="EMBL" id="MEQ2369409.1"/>
    </source>
</evidence>
<protein>
    <submittedName>
        <fullName evidence="4">Transglutaminase domain-containing protein</fullName>
    </submittedName>
</protein>
<dbReference type="InterPro" id="IPR002931">
    <property type="entry name" value="Transglutaminase-like"/>
</dbReference>
<dbReference type="Pfam" id="PF01841">
    <property type="entry name" value="Transglut_core"/>
    <property type="match status" value="1"/>
</dbReference>
<dbReference type="InterPro" id="IPR038765">
    <property type="entry name" value="Papain-like_cys_pep_sf"/>
</dbReference>
<feature type="transmembrane region" description="Helical" evidence="2">
    <location>
        <begin position="284"/>
        <end position="304"/>
    </location>
</feature>
<proteinExistence type="predicted"/>
<dbReference type="Gene3D" id="3.10.620.30">
    <property type="match status" value="1"/>
</dbReference>
<evidence type="ECO:0000313" key="5">
    <source>
        <dbReference type="Proteomes" id="UP001473063"/>
    </source>
</evidence>
<evidence type="ECO:0000259" key="3">
    <source>
        <dbReference type="SMART" id="SM00460"/>
    </source>
</evidence>
<feature type="region of interest" description="Disordered" evidence="1">
    <location>
        <begin position="248"/>
        <end position="279"/>
    </location>
</feature>
<dbReference type="SUPFAM" id="SSF54001">
    <property type="entry name" value="Cysteine proteinases"/>
    <property type="match status" value="1"/>
</dbReference>
<keyword evidence="5" id="KW-1185">Reference proteome</keyword>
<dbReference type="RefSeq" id="WP_349055738.1">
    <property type="nucleotide sequence ID" value="NZ_JBBMEJ010000001.1"/>
</dbReference>
<evidence type="ECO:0000256" key="2">
    <source>
        <dbReference type="SAM" id="Phobius"/>
    </source>
</evidence>
<feature type="domain" description="Transglutaminase-like" evidence="3">
    <location>
        <begin position="152"/>
        <end position="229"/>
    </location>
</feature>
<organism evidence="4 5">
    <name type="scientific">Blautia aquisgranensis</name>
    <dbReference type="NCBI Taxonomy" id="3133153"/>
    <lineage>
        <taxon>Bacteria</taxon>
        <taxon>Bacillati</taxon>
        <taxon>Bacillota</taxon>
        <taxon>Clostridia</taxon>
        <taxon>Lachnospirales</taxon>
        <taxon>Lachnospiraceae</taxon>
        <taxon>Blautia</taxon>
    </lineage>
</organism>
<accession>A0ABV1B9T1</accession>
<dbReference type="InterPro" id="IPR052901">
    <property type="entry name" value="Bact_TGase-like"/>
</dbReference>
<dbReference type="EMBL" id="JBBMEJ010000001">
    <property type="protein sequence ID" value="MEQ2369409.1"/>
    <property type="molecule type" value="Genomic_DNA"/>
</dbReference>
<dbReference type="SMART" id="SM00460">
    <property type="entry name" value="TGc"/>
    <property type="match status" value="1"/>
</dbReference>
<sequence length="425" mass="48459">MNVENTGAYRKYVYLPAVAEAWKNGHDNKDWNVESASFFGARRYQFQVPEDTATADSQIPGNWLENPSGKEEESYAQAESVYHSFVTDSYTEISDELKNRIQEKFFSDGTDPEAMSFDELTTQIRQVLRNGLQYSENPEEIPTDQDGISWLLDGTRKANAVAFASVAVMAYRAAGYPARYAEGYHLSSMDAQAAADDGEKELVLTTKNAHAWAEVYISGLGWMPVEVVPGLYVETYTDQLVQGKPSYRVNETHNQDGGMDTTDEGTGGNVGKTENSTATPQNPLMIPEIVVLLLYVVFGVYLLLELQRALRLKKLAAKEEQKRQEGHLVEWHVAQVERIFRIGGVKGELTDPGVLWEKVECCFPGIREEEYFRVCDLTQKYRFGGLELEAKELRVLWKFRERLQHCLYRKQRFYGKLKLRYLYVL</sequence>
<feature type="region of interest" description="Disordered" evidence="1">
    <location>
        <begin position="51"/>
        <end position="70"/>
    </location>
</feature>
<reference evidence="4 5" key="1">
    <citation type="submission" date="2024-03" db="EMBL/GenBank/DDBJ databases">
        <title>Human intestinal bacterial collection.</title>
        <authorList>
            <person name="Pauvert C."/>
            <person name="Hitch T.C.A."/>
            <person name="Clavel T."/>
        </authorList>
    </citation>
    <scope>NUCLEOTIDE SEQUENCE [LARGE SCALE GENOMIC DNA]</scope>
    <source>
        <strain evidence="4 5">CLA-JM-H16</strain>
    </source>
</reference>
<keyword evidence="2" id="KW-1133">Transmembrane helix</keyword>
<dbReference type="Proteomes" id="UP001473063">
    <property type="component" value="Unassembled WGS sequence"/>
</dbReference>
<evidence type="ECO:0000256" key="1">
    <source>
        <dbReference type="SAM" id="MobiDB-lite"/>
    </source>
</evidence>